<dbReference type="InterPro" id="IPR011990">
    <property type="entry name" value="TPR-like_helical_dom_sf"/>
</dbReference>
<keyword evidence="2" id="KW-1185">Reference proteome</keyword>
<gene>
    <name evidence="1" type="ORF">GBAR_LOCUS20139</name>
</gene>
<accession>A0AA35WWX9</accession>
<reference evidence="1" key="1">
    <citation type="submission" date="2023-03" db="EMBL/GenBank/DDBJ databases">
        <authorList>
            <person name="Steffen K."/>
            <person name="Cardenas P."/>
        </authorList>
    </citation>
    <scope>NUCLEOTIDE SEQUENCE</scope>
</reference>
<comment type="caution">
    <text evidence="1">The sequence shown here is derived from an EMBL/GenBank/DDBJ whole genome shotgun (WGS) entry which is preliminary data.</text>
</comment>
<name>A0AA35WWX9_GEOBA</name>
<dbReference type="Gene3D" id="1.25.40.10">
    <property type="entry name" value="Tetratricopeptide repeat domain"/>
    <property type="match status" value="1"/>
</dbReference>
<keyword evidence="1" id="KW-0131">Cell cycle</keyword>
<proteinExistence type="predicted"/>
<keyword evidence="1" id="KW-0132">Cell division</keyword>
<dbReference type="GO" id="GO:0051301">
    <property type="term" value="P:cell division"/>
    <property type="evidence" value="ECO:0007669"/>
    <property type="project" value="UniProtKB-KW"/>
</dbReference>
<dbReference type="AlphaFoldDB" id="A0AA35WWX9"/>
<dbReference type="EMBL" id="CASHTH010002830">
    <property type="protein sequence ID" value="CAI8035889.1"/>
    <property type="molecule type" value="Genomic_DNA"/>
</dbReference>
<dbReference type="Pfam" id="PF12895">
    <property type="entry name" value="ANAPC3"/>
    <property type="match status" value="1"/>
</dbReference>
<sequence length="87" mass="10045">MLIHSQREPVRAAILYSLEHYCHESAVFLAERLYDEVGDVESLYLLATCLYHSRRLQQARHLLSKLRPSCHAPSNLLHATICLDLDE</sequence>
<organism evidence="1 2">
    <name type="scientific">Geodia barretti</name>
    <name type="common">Barrett's horny sponge</name>
    <dbReference type="NCBI Taxonomy" id="519541"/>
    <lineage>
        <taxon>Eukaryota</taxon>
        <taxon>Metazoa</taxon>
        <taxon>Porifera</taxon>
        <taxon>Demospongiae</taxon>
        <taxon>Heteroscleromorpha</taxon>
        <taxon>Tetractinellida</taxon>
        <taxon>Astrophorina</taxon>
        <taxon>Geodiidae</taxon>
        <taxon>Geodia</taxon>
    </lineage>
</organism>
<dbReference type="Proteomes" id="UP001174909">
    <property type="component" value="Unassembled WGS sequence"/>
</dbReference>
<evidence type="ECO:0000313" key="1">
    <source>
        <dbReference type="EMBL" id="CAI8035889.1"/>
    </source>
</evidence>
<evidence type="ECO:0000313" key="2">
    <source>
        <dbReference type="Proteomes" id="UP001174909"/>
    </source>
</evidence>
<protein>
    <submittedName>
        <fullName evidence="1">Cell division cycle protein 27 homolog</fullName>
    </submittedName>
</protein>